<dbReference type="AlphaFoldDB" id="A0AAE1ZJ64"/>
<gene>
    <name evidence="5" type="ORF">MN116_002145</name>
</gene>
<feature type="domain" description="Cyclin-like" evidence="4">
    <location>
        <begin position="60"/>
        <end position="162"/>
    </location>
</feature>
<protein>
    <recommendedName>
        <fullName evidence="4">Cyclin-like domain-containing protein</fullName>
    </recommendedName>
</protein>
<dbReference type="InterPro" id="IPR036915">
    <property type="entry name" value="Cyclin-like_sf"/>
</dbReference>
<keyword evidence="6" id="KW-1185">Reference proteome</keyword>
<sequence length="678" mass="77511">MAAEANSRFIKPCDSLWEYCGVNLTIHNIIIPEERLFPTPSQMDKMEYETEVDLRIVGCELIQDSGVLLRLPQVAMATAQVLYQRFFYSKSFVRHFYEHYAMACIFLAAKLEESPRRIRDVINVFHHIRQVREKKTPTPVILDQSYSNLKNQVIKAERRVLKELGFCVHAKHPHKLVICYLQALDHETNKNLVQTAWNYMNDSLRTDIFVRYLPEAIACGCIYLASCKLNIPLPRHPAWWEMFSVSEESVHEIALCLLRLYARPKADVSKLESILAQLRKSQVEAKERENELKKQQTVTTPPSSRSDHSFGCISPPNHLSKIKNQSNGNKKLVNIKAESEDTNTVFSSSSLLASALANAKAVAATIAASKSGMVTDELSKFNADPSTVLDKREPTEDISSESPKKLIELNQIDNMTCDTSYQKSDRTEQENCETKRRSIIRPAAYSNISSGHIGSEKRRRHRHKYSSKKHHYNSISPSSSSSDREADQNRHSSITLLTNNFKPRNYRQKVNDMSSSGSETGDSSSSPSRHIVRIHDHRKSKRKHIPHSSSEDSRTSFSDEPHLSPTHYNPEKTKTGRRRLSPPYAYRIDYEKPHKSKHRSSMRSAPNGECGRILHEHSNHRLVPSRHRDHRSLFSLRGSSNWGTHSHLLIGLLVLFINREDGYLQIRPQNLVSKLHGL</sequence>
<feature type="compositionally biased region" description="Polar residues" evidence="3">
    <location>
        <begin position="491"/>
        <end position="502"/>
    </location>
</feature>
<dbReference type="Gene3D" id="1.10.472.10">
    <property type="entry name" value="Cyclin-like"/>
    <property type="match status" value="2"/>
</dbReference>
<dbReference type="GO" id="GO:0016538">
    <property type="term" value="F:cyclin-dependent protein serine/threonine kinase regulator activity"/>
    <property type="evidence" value="ECO:0007669"/>
    <property type="project" value="InterPro"/>
</dbReference>
<proteinExistence type="inferred from homology"/>
<dbReference type="InterPro" id="IPR013763">
    <property type="entry name" value="Cyclin-like_dom"/>
</dbReference>
<dbReference type="Pfam" id="PF00134">
    <property type="entry name" value="Cyclin_N"/>
    <property type="match status" value="1"/>
</dbReference>
<keyword evidence="1 2" id="KW-0195">Cyclin</keyword>
<dbReference type="FunFam" id="1.10.472.10:FF:000031">
    <property type="entry name" value="cyclin-L1-1-like isoform X1"/>
    <property type="match status" value="1"/>
</dbReference>
<evidence type="ECO:0000313" key="6">
    <source>
        <dbReference type="Proteomes" id="UP001292079"/>
    </source>
</evidence>
<dbReference type="SUPFAM" id="SSF47954">
    <property type="entry name" value="Cyclin-like"/>
    <property type="match status" value="2"/>
</dbReference>
<evidence type="ECO:0000313" key="5">
    <source>
        <dbReference type="EMBL" id="KAK4475051.1"/>
    </source>
</evidence>
<feature type="compositionally biased region" description="Basic residues" evidence="3">
    <location>
        <begin position="457"/>
        <end position="472"/>
    </location>
</feature>
<dbReference type="EMBL" id="JALJAT010000001">
    <property type="protein sequence ID" value="KAK4475051.1"/>
    <property type="molecule type" value="Genomic_DNA"/>
</dbReference>
<dbReference type="Proteomes" id="UP001292079">
    <property type="component" value="Unassembled WGS sequence"/>
</dbReference>
<name>A0AAE1ZJ64_SCHME</name>
<feature type="compositionally biased region" description="Basic and acidic residues" evidence="3">
    <location>
        <begin position="549"/>
        <end position="562"/>
    </location>
</feature>
<dbReference type="Pfam" id="PF02984">
    <property type="entry name" value="Cyclin_C"/>
    <property type="match status" value="1"/>
</dbReference>
<evidence type="ECO:0000256" key="2">
    <source>
        <dbReference type="RuleBase" id="RU000383"/>
    </source>
</evidence>
<feature type="region of interest" description="Disordered" evidence="3">
    <location>
        <begin position="417"/>
        <end position="584"/>
    </location>
</feature>
<reference evidence="5" key="1">
    <citation type="submission" date="2022-04" db="EMBL/GenBank/DDBJ databases">
        <authorList>
            <person name="Xu L."/>
            <person name="Lv Z."/>
        </authorList>
    </citation>
    <scope>NUCLEOTIDE SEQUENCE</scope>
    <source>
        <strain evidence="5">LV_2022a</strain>
    </source>
</reference>
<evidence type="ECO:0000256" key="3">
    <source>
        <dbReference type="SAM" id="MobiDB-lite"/>
    </source>
</evidence>
<feature type="domain" description="Cyclin-like" evidence="4">
    <location>
        <begin position="175"/>
        <end position="259"/>
    </location>
</feature>
<evidence type="ECO:0000256" key="1">
    <source>
        <dbReference type="ARBA" id="ARBA00023127"/>
    </source>
</evidence>
<feature type="compositionally biased region" description="Polar residues" evidence="3">
    <location>
        <begin position="295"/>
        <end position="304"/>
    </location>
</feature>
<dbReference type="SMART" id="SM00385">
    <property type="entry name" value="CYCLIN"/>
    <property type="match status" value="2"/>
</dbReference>
<dbReference type="GO" id="GO:0006357">
    <property type="term" value="P:regulation of transcription by RNA polymerase II"/>
    <property type="evidence" value="ECO:0007669"/>
    <property type="project" value="InterPro"/>
</dbReference>
<feature type="compositionally biased region" description="Low complexity" evidence="3">
    <location>
        <begin position="514"/>
        <end position="528"/>
    </location>
</feature>
<dbReference type="InterPro" id="IPR043198">
    <property type="entry name" value="Cyclin/Ssn8"/>
</dbReference>
<dbReference type="InterPro" id="IPR006671">
    <property type="entry name" value="Cyclin_N"/>
</dbReference>
<reference evidence="5" key="2">
    <citation type="journal article" date="2023" name="Infect Dis Poverty">
        <title>Chromosome-scale genome of the human blood fluke Schistosoma mekongi and its implications for public health.</title>
        <authorList>
            <person name="Zhou M."/>
            <person name="Xu L."/>
            <person name="Xu D."/>
            <person name="Chen W."/>
            <person name="Khan J."/>
            <person name="Hu Y."/>
            <person name="Huang H."/>
            <person name="Wei H."/>
            <person name="Zhang Y."/>
            <person name="Chusongsang P."/>
            <person name="Tanasarnprasert K."/>
            <person name="Hu X."/>
            <person name="Limpanont Y."/>
            <person name="Lv Z."/>
        </authorList>
    </citation>
    <scope>NUCLEOTIDE SEQUENCE</scope>
    <source>
        <strain evidence="5">LV_2022a</strain>
    </source>
</reference>
<organism evidence="5 6">
    <name type="scientific">Schistosoma mekongi</name>
    <name type="common">Parasitic worm</name>
    <dbReference type="NCBI Taxonomy" id="38744"/>
    <lineage>
        <taxon>Eukaryota</taxon>
        <taxon>Metazoa</taxon>
        <taxon>Spiralia</taxon>
        <taxon>Lophotrochozoa</taxon>
        <taxon>Platyhelminthes</taxon>
        <taxon>Trematoda</taxon>
        <taxon>Digenea</taxon>
        <taxon>Strigeidida</taxon>
        <taxon>Schistosomatoidea</taxon>
        <taxon>Schistosomatidae</taxon>
        <taxon>Schistosoma</taxon>
    </lineage>
</organism>
<feature type="compositionally biased region" description="Basic residues" evidence="3">
    <location>
        <begin position="530"/>
        <end position="546"/>
    </location>
</feature>
<dbReference type="CDD" id="cd20533">
    <property type="entry name" value="CYCLIN_CCNL_rpt2"/>
    <property type="match status" value="1"/>
</dbReference>
<dbReference type="FunFam" id="1.10.472.10:FF:000016">
    <property type="entry name" value="cyclin-L1 isoform X1"/>
    <property type="match status" value="1"/>
</dbReference>
<accession>A0AAE1ZJ64</accession>
<comment type="caution">
    <text evidence="5">The sequence shown here is derived from an EMBL/GenBank/DDBJ whole genome shotgun (WGS) entry which is preliminary data.</text>
</comment>
<feature type="compositionally biased region" description="Basic and acidic residues" evidence="3">
    <location>
        <begin position="423"/>
        <end position="436"/>
    </location>
</feature>
<evidence type="ECO:0000259" key="4">
    <source>
        <dbReference type="SMART" id="SM00385"/>
    </source>
</evidence>
<feature type="region of interest" description="Disordered" evidence="3">
    <location>
        <begin position="385"/>
        <end position="404"/>
    </location>
</feature>
<dbReference type="PANTHER" id="PTHR10026">
    <property type="entry name" value="CYCLIN"/>
    <property type="match status" value="1"/>
</dbReference>
<feature type="region of interest" description="Disordered" evidence="3">
    <location>
        <begin position="286"/>
        <end position="310"/>
    </location>
</feature>
<comment type="similarity">
    <text evidence="2">Belongs to the cyclin family.</text>
</comment>
<dbReference type="InterPro" id="IPR004367">
    <property type="entry name" value="Cyclin_C-dom"/>
</dbReference>